<sequence length="114" mass="11655">MATITVRAPVRDFKGVVAGVVFTGGVATVDDEKHAAAVAYFRRKGYRFGDDAGGKSTAGEPEAGAVTEPAPEPGGTGLSDKTPVAEVRAHAEGLGIDTEGKSKKVLLAMIADIE</sequence>
<evidence type="ECO:0000313" key="3">
    <source>
        <dbReference type="Proteomes" id="UP001519305"/>
    </source>
</evidence>
<dbReference type="RefSeq" id="WP_209653598.1">
    <property type="nucleotide sequence ID" value="NZ_CP047357.1"/>
</dbReference>
<dbReference type="EMBL" id="JAGINY010000001">
    <property type="protein sequence ID" value="MBP2333049.1"/>
    <property type="molecule type" value="Genomic_DNA"/>
</dbReference>
<reference evidence="2 3" key="1">
    <citation type="submission" date="2021-03" db="EMBL/GenBank/DDBJ databases">
        <title>Sequencing the genomes of 1000 actinobacteria strains.</title>
        <authorList>
            <person name="Klenk H.-P."/>
        </authorList>
    </citation>
    <scope>NUCLEOTIDE SEQUENCE [LARGE SCALE GENOMIC DNA]</scope>
    <source>
        <strain evidence="2 3">DSM 44506</strain>
    </source>
</reference>
<comment type="caution">
    <text evidence="2">The sequence shown here is derived from an EMBL/GenBank/DDBJ whole genome shotgun (WGS) entry which is preliminary data.</text>
</comment>
<feature type="region of interest" description="Disordered" evidence="1">
    <location>
        <begin position="51"/>
        <end position="81"/>
    </location>
</feature>
<evidence type="ECO:0000256" key="1">
    <source>
        <dbReference type="SAM" id="MobiDB-lite"/>
    </source>
</evidence>
<keyword evidence="3" id="KW-1185">Reference proteome</keyword>
<protein>
    <recommendedName>
        <fullName evidence="4">HeH/LEM domain-containing protein</fullName>
    </recommendedName>
</protein>
<accession>A0ABS4U8R2</accession>
<proteinExistence type="predicted"/>
<name>A0ABS4U8R2_9CORY</name>
<evidence type="ECO:0008006" key="4">
    <source>
        <dbReference type="Google" id="ProtNLM"/>
    </source>
</evidence>
<evidence type="ECO:0000313" key="2">
    <source>
        <dbReference type="EMBL" id="MBP2333049.1"/>
    </source>
</evidence>
<gene>
    <name evidence="2" type="ORF">JOF33_001748</name>
</gene>
<dbReference type="Proteomes" id="UP001519305">
    <property type="component" value="Unassembled WGS sequence"/>
</dbReference>
<organism evidence="2 3">
    <name type="scientific">Corynebacterium freneyi</name>
    <dbReference type="NCBI Taxonomy" id="134034"/>
    <lineage>
        <taxon>Bacteria</taxon>
        <taxon>Bacillati</taxon>
        <taxon>Actinomycetota</taxon>
        <taxon>Actinomycetes</taxon>
        <taxon>Mycobacteriales</taxon>
        <taxon>Corynebacteriaceae</taxon>
        <taxon>Corynebacterium</taxon>
    </lineage>
</organism>